<evidence type="ECO:0000313" key="2">
    <source>
        <dbReference type="Proteomes" id="UP001161757"/>
    </source>
</evidence>
<dbReference type="AlphaFoldDB" id="A0AAN6EPE2"/>
<proteinExistence type="predicted"/>
<reference evidence="1" key="1">
    <citation type="submission" date="2023-01" db="EMBL/GenBank/DDBJ databases">
        <title>Exophiala dermititidis isolated from Cystic Fibrosis Patient.</title>
        <authorList>
            <person name="Kurbessoian T."/>
            <person name="Crocker A."/>
            <person name="Murante D."/>
            <person name="Hogan D.A."/>
            <person name="Stajich J.E."/>
        </authorList>
    </citation>
    <scope>NUCLEOTIDE SEQUENCE</scope>
    <source>
        <strain evidence="1">Ex8</strain>
    </source>
</reference>
<dbReference type="Proteomes" id="UP001161757">
    <property type="component" value="Unassembled WGS sequence"/>
</dbReference>
<protein>
    <submittedName>
        <fullName evidence="1">Uncharacterized protein</fullName>
    </submittedName>
</protein>
<sequence length="150" mass="16492">MLLKNCTARSGKRRRAWKRHGEIQLCCASARKQSGTVGGWGMPSAGGNDLVSSLPLASILQQASSYREPCTQALSDGLGAKRDGSHIPFTSLEDAYTFSIQPAWERPLNETWCFVYSPSSRNCQGVCSTMLNTWSQRHEARYSQKALGCS</sequence>
<name>A0AAN6EPE2_EXODE</name>
<gene>
    <name evidence="1" type="ORF">HRR80_006804</name>
</gene>
<dbReference type="EMBL" id="JAJGCB010000015">
    <property type="protein sequence ID" value="KAJ8989077.1"/>
    <property type="molecule type" value="Genomic_DNA"/>
</dbReference>
<organism evidence="1 2">
    <name type="scientific">Exophiala dermatitidis</name>
    <name type="common">Black yeast-like fungus</name>
    <name type="synonym">Wangiella dermatitidis</name>
    <dbReference type="NCBI Taxonomy" id="5970"/>
    <lineage>
        <taxon>Eukaryota</taxon>
        <taxon>Fungi</taxon>
        <taxon>Dikarya</taxon>
        <taxon>Ascomycota</taxon>
        <taxon>Pezizomycotina</taxon>
        <taxon>Eurotiomycetes</taxon>
        <taxon>Chaetothyriomycetidae</taxon>
        <taxon>Chaetothyriales</taxon>
        <taxon>Herpotrichiellaceae</taxon>
        <taxon>Exophiala</taxon>
    </lineage>
</organism>
<evidence type="ECO:0000313" key="1">
    <source>
        <dbReference type="EMBL" id="KAJ8989077.1"/>
    </source>
</evidence>
<comment type="caution">
    <text evidence="1">The sequence shown here is derived from an EMBL/GenBank/DDBJ whole genome shotgun (WGS) entry which is preliminary data.</text>
</comment>
<accession>A0AAN6EPE2</accession>